<keyword evidence="11" id="KW-1185">Reference proteome</keyword>
<dbReference type="InterPro" id="IPR006691">
    <property type="entry name" value="GyrA/parC_rep"/>
</dbReference>
<evidence type="ECO:0000256" key="7">
    <source>
        <dbReference type="PROSITE-ProRule" id="PRU01384"/>
    </source>
</evidence>
<evidence type="ECO:0000256" key="2">
    <source>
        <dbReference type="ARBA" id="ARBA00008263"/>
    </source>
</evidence>
<evidence type="ECO:0000256" key="1">
    <source>
        <dbReference type="ARBA" id="ARBA00000185"/>
    </source>
</evidence>
<feature type="compositionally biased region" description="Basic and acidic residues" evidence="8">
    <location>
        <begin position="833"/>
        <end position="844"/>
    </location>
</feature>
<dbReference type="InterPro" id="IPR013760">
    <property type="entry name" value="Topo_IIA-like_dom_sf"/>
</dbReference>
<dbReference type="Proteomes" id="UP001216907">
    <property type="component" value="Unassembled WGS sequence"/>
</dbReference>
<dbReference type="PROSITE" id="PS52040">
    <property type="entry name" value="TOPO_IIA"/>
    <property type="match status" value="1"/>
</dbReference>
<evidence type="ECO:0000259" key="9">
    <source>
        <dbReference type="PROSITE" id="PS52040"/>
    </source>
</evidence>
<evidence type="ECO:0000313" key="11">
    <source>
        <dbReference type="Proteomes" id="UP001216907"/>
    </source>
</evidence>
<feature type="active site" description="O-(5'-phospho-DNA)-tyrosine intermediate" evidence="7">
    <location>
        <position position="137"/>
    </location>
</feature>
<evidence type="ECO:0000256" key="8">
    <source>
        <dbReference type="SAM" id="MobiDB-lite"/>
    </source>
</evidence>
<organism evidence="10 11">
    <name type="scientific">Paludisphaera mucosa</name>
    <dbReference type="NCBI Taxonomy" id="3030827"/>
    <lineage>
        <taxon>Bacteria</taxon>
        <taxon>Pseudomonadati</taxon>
        <taxon>Planctomycetota</taxon>
        <taxon>Planctomycetia</taxon>
        <taxon>Isosphaerales</taxon>
        <taxon>Isosphaeraceae</taxon>
        <taxon>Paludisphaera</taxon>
    </lineage>
</organism>
<dbReference type="InterPro" id="IPR002205">
    <property type="entry name" value="Topo_IIA_dom_A"/>
</dbReference>
<sequence>MAKRTRRGNQDREVRARRTSLTEDVPLAEAARERYLNYALSVITSRALPDVRDGLKPVQRRILYAMWSDLRITADGRFMKCAAVVGEVMKNYHPHGDSSIYDALVRMAQPFSLRQPLIEGYGNFGSIDGDPPAAFRYTECRLTPIAQTLLSELRDQTVDFRDNYMATTQEPIVLPAQFPNLLVNGAAGIAVGMATNIPPHNLKEVCNALVVLLENREAPLEKLTRHIIGPDFPTGGVILNGPDEIQRIYATGQGSLKLRGTYLRPEDRPNAIIIDSIPYGIEKDPLVARIGELIGKGMVPQLTNVKDLSTDDIRIVLELRPGSNADAAMAYLFKNTPLQVNYGVNLTCLLPALEAEVAVPSRLDLKTILQHFLDFRMDIVVRRLSYELKLLLARIHILEGFAIVFNNLDEAIRIIRASDGKADAAPKLIARFGLSDLQADAILETKLYRLGKLEIKDILEELAGKRKRAAEIQKLLDDEPARWAIIKEELKQIARAYGDARRTRIEAPAAPMEFREEDYIVDEDAWVIVTREGWTKRQRSFTDVASIRVRDGDQVGWVYRARARQTITFFTDRGMGYTLRVNDIPMTTGHGDPIQKQFAFEDQERLVGVVCHDPRCLPDFARYAQTPSRMVQRTLDSDLDATANGHVGANGDGHADGALNGHAGGPTLPPPPYVVALTAGGKILRFPLATLAPVSTKKGRLVARLDPTFKGDSIVGVEATDGSENVCLATKQARVLIFPVTEANVVGSAARGVAAIKLDAKDRVIGFVLANKKREGLAVRTNRGAEQIVRATKYPVTGRGGRGYAILQRGSLECLLPAEAEPVPSPDQVGDAGDARSKSDDPRD</sequence>
<feature type="region of interest" description="Disordered" evidence="8">
    <location>
        <begin position="642"/>
        <end position="664"/>
    </location>
</feature>
<protein>
    <recommendedName>
        <fullName evidence="3">DNA topoisomerase (ATP-hydrolyzing)</fullName>
        <ecNumber evidence="3">5.6.2.2</ecNumber>
    </recommendedName>
</protein>
<dbReference type="Gene3D" id="3.90.199.10">
    <property type="entry name" value="Topoisomerase II, domain 5"/>
    <property type="match status" value="1"/>
</dbReference>
<dbReference type="Pfam" id="PF00521">
    <property type="entry name" value="DNA_topoisoIV"/>
    <property type="match status" value="1"/>
</dbReference>
<dbReference type="GO" id="GO:0003918">
    <property type="term" value="F:DNA topoisomerase type II (double strand cut, ATP-hydrolyzing) activity"/>
    <property type="evidence" value="ECO:0007669"/>
    <property type="project" value="UniProtKB-EC"/>
</dbReference>
<dbReference type="Gene3D" id="2.120.10.90">
    <property type="entry name" value="DNA gyrase/topoisomerase IV, subunit A, C-terminal"/>
    <property type="match status" value="1"/>
</dbReference>
<dbReference type="Gene3D" id="1.10.268.10">
    <property type="entry name" value="Topoisomerase, domain 3"/>
    <property type="match status" value="1"/>
</dbReference>
<evidence type="ECO:0000256" key="4">
    <source>
        <dbReference type="ARBA" id="ARBA00023029"/>
    </source>
</evidence>
<dbReference type="EC" id="5.6.2.2" evidence="3"/>
<gene>
    <name evidence="10" type="ORF">PZE19_09815</name>
</gene>
<reference evidence="10 11" key="1">
    <citation type="submission" date="2023-03" db="EMBL/GenBank/DDBJ databases">
        <title>Paludisphaera mucosa sp. nov. a novel planctomycete from northern fen.</title>
        <authorList>
            <person name="Ivanova A."/>
        </authorList>
    </citation>
    <scope>NUCLEOTIDE SEQUENCE [LARGE SCALE GENOMIC DNA]</scope>
    <source>
        <strain evidence="10 11">Pla2</strain>
    </source>
</reference>
<comment type="caution">
    <text evidence="10">The sequence shown here is derived from an EMBL/GenBank/DDBJ whole genome shotgun (WGS) entry which is preliminary data.</text>
</comment>
<dbReference type="CDD" id="cd00187">
    <property type="entry name" value="TOP4c"/>
    <property type="match status" value="1"/>
</dbReference>
<accession>A0ABT6F9F9</accession>
<comment type="catalytic activity">
    <reaction evidence="1 7">
        <text>ATP-dependent breakage, passage and rejoining of double-stranded DNA.</text>
        <dbReference type="EC" id="5.6.2.2"/>
    </reaction>
</comment>
<dbReference type="InterPro" id="IPR013757">
    <property type="entry name" value="Topo_IIA_A_a_sf"/>
</dbReference>
<evidence type="ECO:0000256" key="3">
    <source>
        <dbReference type="ARBA" id="ARBA00012895"/>
    </source>
</evidence>
<feature type="region of interest" description="Disordered" evidence="8">
    <location>
        <begin position="817"/>
        <end position="844"/>
    </location>
</feature>
<dbReference type="InterPro" id="IPR050220">
    <property type="entry name" value="Type_II_DNA_Topoisomerases"/>
</dbReference>
<dbReference type="Pfam" id="PF03989">
    <property type="entry name" value="DNA_gyraseA_C"/>
    <property type="match status" value="3"/>
</dbReference>
<dbReference type="PANTHER" id="PTHR43493:SF5">
    <property type="entry name" value="DNA GYRASE SUBUNIT A, CHLOROPLASTIC_MITOCHONDRIAL"/>
    <property type="match status" value="1"/>
</dbReference>
<dbReference type="EMBL" id="JARRAG010000002">
    <property type="protein sequence ID" value="MDG3004069.1"/>
    <property type="molecule type" value="Genomic_DNA"/>
</dbReference>
<evidence type="ECO:0000313" key="10">
    <source>
        <dbReference type="EMBL" id="MDG3004069.1"/>
    </source>
</evidence>
<comment type="similarity">
    <text evidence="2">Belongs to the type II topoisomerase GyrA/ParC subunit family.</text>
</comment>
<dbReference type="RefSeq" id="WP_277860431.1">
    <property type="nucleotide sequence ID" value="NZ_JARRAG010000002.1"/>
</dbReference>
<keyword evidence="4 7" id="KW-0799">Topoisomerase</keyword>
<keyword evidence="6 7" id="KW-0413">Isomerase</keyword>
<dbReference type="SMART" id="SM00434">
    <property type="entry name" value="TOP4c"/>
    <property type="match status" value="1"/>
</dbReference>
<dbReference type="Gene3D" id="3.30.1360.40">
    <property type="match status" value="1"/>
</dbReference>
<dbReference type="SUPFAM" id="SSF56719">
    <property type="entry name" value="Type II DNA topoisomerase"/>
    <property type="match status" value="1"/>
</dbReference>
<dbReference type="PANTHER" id="PTHR43493">
    <property type="entry name" value="DNA GYRASE/TOPOISOMERASE SUBUNIT A"/>
    <property type="match status" value="1"/>
</dbReference>
<dbReference type="SUPFAM" id="SSF101904">
    <property type="entry name" value="GyrA/ParC C-terminal domain-like"/>
    <property type="match status" value="1"/>
</dbReference>
<proteinExistence type="inferred from homology"/>
<evidence type="ECO:0000256" key="5">
    <source>
        <dbReference type="ARBA" id="ARBA00023125"/>
    </source>
</evidence>
<feature type="domain" description="Topo IIA-type catalytic" evidence="9">
    <location>
        <begin position="48"/>
        <end position="519"/>
    </location>
</feature>
<dbReference type="NCBIfam" id="NF004044">
    <property type="entry name" value="PRK05561.1"/>
    <property type="match status" value="1"/>
</dbReference>
<name>A0ABT6F9F9_9BACT</name>
<evidence type="ECO:0000256" key="6">
    <source>
        <dbReference type="ARBA" id="ARBA00023235"/>
    </source>
</evidence>
<keyword evidence="5 7" id="KW-0238">DNA-binding</keyword>
<dbReference type="InterPro" id="IPR013758">
    <property type="entry name" value="Topo_IIA_A/C_ab"/>
</dbReference>
<dbReference type="InterPro" id="IPR035516">
    <property type="entry name" value="Gyrase/topoIV_suA_C"/>
</dbReference>